<keyword evidence="3" id="KW-1185">Reference proteome</keyword>
<proteinExistence type="predicted"/>
<organism evidence="2 3">
    <name type="scientific">Rossellomorea aquimaris</name>
    <dbReference type="NCBI Taxonomy" id="189382"/>
    <lineage>
        <taxon>Bacteria</taxon>
        <taxon>Bacillati</taxon>
        <taxon>Bacillota</taxon>
        <taxon>Bacilli</taxon>
        <taxon>Bacillales</taxon>
        <taxon>Bacillaceae</taxon>
        <taxon>Rossellomorea</taxon>
    </lineage>
</organism>
<evidence type="ECO:0000313" key="2">
    <source>
        <dbReference type="EMBL" id="OIU66964.1"/>
    </source>
</evidence>
<dbReference type="InterPro" id="IPR020393">
    <property type="entry name" value="Uncharacterised_YusU"/>
</dbReference>
<protein>
    <recommendedName>
        <fullName evidence="4">DUF2573 family protein</fullName>
    </recommendedName>
</protein>
<dbReference type="Pfam" id="PF10835">
    <property type="entry name" value="DUF2573"/>
    <property type="match status" value="1"/>
</dbReference>
<gene>
    <name evidence="2" type="ORF">BHE18_13750</name>
</gene>
<dbReference type="Proteomes" id="UP000182062">
    <property type="component" value="Unassembled WGS sequence"/>
</dbReference>
<keyword evidence="1" id="KW-0175">Coiled coil</keyword>
<evidence type="ECO:0008006" key="4">
    <source>
        <dbReference type="Google" id="ProtNLM"/>
    </source>
</evidence>
<accession>A0A1J6VRA1</accession>
<evidence type="ECO:0000313" key="3">
    <source>
        <dbReference type="Proteomes" id="UP000182062"/>
    </source>
</evidence>
<name>A0A1J6VRA1_9BACI</name>
<dbReference type="RefSeq" id="WP_071620513.1">
    <property type="nucleotide sequence ID" value="NZ_MINN01000150.1"/>
</dbReference>
<dbReference type="EMBL" id="MINN01000150">
    <property type="protein sequence ID" value="OIU66964.1"/>
    <property type="molecule type" value="Genomic_DNA"/>
</dbReference>
<sequence length="87" mass="10308">MSEFQKQFDALLDKYTELLIGDTSPEKKEMVTQYALYSFVAKQMPALVKHWNSLYPEGKEEIKKIIGEIKELNEAHREEMNRKKKDE</sequence>
<comment type="caution">
    <text evidence="2">The sequence shown here is derived from an EMBL/GenBank/DDBJ whole genome shotgun (WGS) entry which is preliminary data.</text>
</comment>
<dbReference type="OrthoDB" id="2619783at2"/>
<evidence type="ECO:0000256" key="1">
    <source>
        <dbReference type="SAM" id="Coils"/>
    </source>
</evidence>
<reference evidence="2 3" key="1">
    <citation type="submission" date="2016-09" db="EMBL/GenBank/DDBJ databases">
        <title>Bacillus aquimaris SAMM genome sequence reveals colonization and biosurfactant production capacities.</title>
        <authorList>
            <person name="Waghmode S.R."/>
            <person name="Suryavanshi M.V."/>
        </authorList>
    </citation>
    <scope>NUCLEOTIDE SEQUENCE [LARGE SCALE GENOMIC DNA]</scope>
    <source>
        <strain evidence="2 3">SAMM</strain>
    </source>
</reference>
<dbReference type="AlphaFoldDB" id="A0A1J6VRA1"/>
<feature type="coiled-coil region" evidence="1">
    <location>
        <begin position="59"/>
        <end position="86"/>
    </location>
</feature>